<reference evidence="1 2" key="1">
    <citation type="journal article" date="2023" name="Arcadia Sci">
        <title>De novo assembly of a long-read Amblyomma americanum tick genome.</title>
        <authorList>
            <person name="Chou S."/>
            <person name="Poskanzer K.E."/>
            <person name="Rollins M."/>
            <person name="Thuy-Boun P.S."/>
        </authorList>
    </citation>
    <scope>NUCLEOTIDE SEQUENCE [LARGE SCALE GENOMIC DNA]</scope>
    <source>
        <strain evidence="1">F_SG_1</strain>
        <tissue evidence="1">Salivary glands</tissue>
    </source>
</reference>
<comment type="caution">
    <text evidence="1">The sequence shown here is derived from an EMBL/GenBank/DDBJ whole genome shotgun (WGS) entry which is preliminary data.</text>
</comment>
<proteinExistence type="predicted"/>
<name>A0AAQ4EAT2_AMBAM</name>
<sequence>MQKARLKGAVQEDGKITESRRDHLKISPYFDAHAVAFSDVTTSFLNNKRNHNLASQMFWKIRVLVKKLEEAIASSSFLTYTLQGKVAELISH</sequence>
<evidence type="ECO:0000313" key="2">
    <source>
        <dbReference type="Proteomes" id="UP001321473"/>
    </source>
</evidence>
<keyword evidence="2" id="KW-1185">Reference proteome</keyword>
<protein>
    <submittedName>
        <fullName evidence="1">Uncharacterized protein</fullName>
    </submittedName>
</protein>
<dbReference type="Proteomes" id="UP001321473">
    <property type="component" value="Unassembled WGS sequence"/>
</dbReference>
<dbReference type="EMBL" id="JARKHS020019407">
    <property type="protein sequence ID" value="KAK8771718.1"/>
    <property type="molecule type" value="Genomic_DNA"/>
</dbReference>
<dbReference type="AlphaFoldDB" id="A0AAQ4EAT2"/>
<organism evidence="1 2">
    <name type="scientific">Amblyomma americanum</name>
    <name type="common">Lone star tick</name>
    <dbReference type="NCBI Taxonomy" id="6943"/>
    <lineage>
        <taxon>Eukaryota</taxon>
        <taxon>Metazoa</taxon>
        <taxon>Ecdysozoa</taxon>
        <taxon>Arthropoda</taxon>
        <taxon>Chelicerata</taxon>
        <taxon>Arachnida</taxon>
        <taxon>Acari</taxon>
        <taxon>Parasitiformes</taxon>
        <taxon>Ixodida</taxon>
        <taxon>Ixodoidea</taxon>
        <taxon>Ixodidae</taxon>
        <taxon>Amblyomminae</taxon>
        <taxon>Amblyomma</taxon>
    </lineage>
</organism>
<gene>
    <name evidence="1" type="ORF">V5799_025039</name>
</gene>
<evidence type="ECO:0000313" key="1">
    <source>
        <dbReference type="EMBL" id="KAK8771718.1"/>
    </source>
</evidence>
<accession>A0AAQ4EAT2</accession>